<keyword evidence="11" id="KW-0511">Multifunctional enzyme</keyword>
<evidence type="ECO:0000259" key="13">
    <source>
        <dbReference type="Pfam" id="PF00725"/>
    </source>
</evidence>
<dbReference type="Gene3D" id="3.40.50.720">
    <property type="entry name" value="NAD(P)-binding Rossmann-like Domain"/>
    <property type="match status" value="1"/>
</dbReference>
<keyword evidence="8" id="KW-0520">NAD</keyword>
<dbReference type="PROSITE" id="PS00067">
    <property type="entry name" value="3HCDH"/>
    <property type="match status" value="1"/>
</dbReference>
<feature type="domain" description="3-hydroxyacyl-CoA dehydrogenase C-terminal" evidence="13">
    <location>
        <begin position="623"/>
        <end position="707"/>
    </location>
</feature>
<evidence type="ECO:0000259" key="14">
    <source>
        <dbReference type="Pfam" id="PF02737"/>
    </source>
</evidence>
<dbReference type="OrthoDB" id="5287258at2"/>
<evidence type="ECO:0000256" key="9">
    <source>
        <dbReference type="ARBA" id="ARBA00023098"/>
    </source>
</evidence>
<comment type="pathway">
    <text evidence="1">Lipid metabolism; fatty acid beta-oxidation.</text>
</comment>
<protein>
    <recommendedName>
        <fullName evidence="4">enoyl-CoA hydratase</fullName>
        <ecNumber evidence="4">4.2.1.17</ecNumber>
    </recommendedName>
</protein>
<evidence type="ECO:0000256" key="4">
    <source>
        <dbReference type="ARBA" id="ARBA00012076"/>
    </source>
</evidence>
<dbReference type="SUPFAM" id="SSF52096">
    <property type="entry name" value="ClpP/crotonase"/>
    <property type="match status" value="1"/>
</dbReference>
<keyword evidence="10" id="KW-0456">Lyase</keyword>
<dbReference type="SUPFAM" id="SSF48179">
    <property type="entry name" value="6-phosphogluconate dehydrogenase C-terminal domain-like"/>
    <property type="match status" value="2"/>
</dbReference>
<evidence type="ECO:0000256" key="8">
    <source>
        <dbReference type="ARBA" id="ARBA00023027"/>
    </source>
</evidence>
<evidence type="ECO:0000256" key="3">
    <source>
        <dbReference type="ARBA" id="ARBA00008750"/>
    </source>
</evidence>
<evidence type="ECO:0000256" key="12">
    <source>
        <dbReference type="ARBA" id="ARBA00049556"/>
    </source>
</evidence>
<dbReference type="InterPro" id="IPR029045">
    <property type="entry name" value="ClpP/crotonase-like_dom_sf"/>
</dbReference>
<keyword evidence="5" id="KW-0276">Fatty acid metabolism</keyword>
<dbReference type="InterPro" id="IPR006180">
    <property type="entry name" value="3-OHacyl-CoA_DH_CS"/>
</dbReference>
<evidence type="ECO:0000313" key="15">
    <source>
        <dbReference type="EMBL" id="TFZ02712.1"/>
    </source>
</evidence>
<comment type="catalytic activity">
    <reaction evidence="12">
        <text>a (3S)-3-hydroxyacyl-CoA + NAD(+) = a 3-oxoacyl-CoA + NADH + H(+)</text>
        <dbReference type="Rhea" id="RHEA:22432"/>
        <dbReference type="ChEBI" id="CHEBI:15378"/>
        <dbReference type="ChEBI" id="CHEBI:57318"/>
        <dbReference type="ChEBI" id="CHEBI:57540"/>
        <dbReference type="ChEBI" id="CHEBI:57945"/>
        <dbReference type="ChEBI" id="CHEBI:90726"/>
        <dbReference type="EC" id="1.1.1.35"/>
    </reaction>
</comment>
<dbReference type="EMBL" id="SMLM01000002">
    <property type="protein sequence ID" value="TFZ02712.1"/>
    <property type="molecule type" value="Genomic_DNA"/>
</dbReference>
<evidence type="ECO:0000256" key="1">
    <source>
        <dbReference type="ARBA" id="ARBA00005005"/>
    </source>
</evidence>
<keyword evidence="9" id="KW-0443">Lipid metabolism</keyword>
<dbReference type="CDD" id="cd06558">
    <property type="entry name" value="crotonase-like"/>
    <property type="match status" value="1"/>
</dbReference>
<dbReference type="Pfam" id="PF02737">
    <property type="entry name" value="3HCDH_N"/>
    <property type="match status" value="1"/>
</dbReference>
<dbReference type="GO" id="GO:0016509">
    <property type="term" value="F:long-chain (3S)-3-hydroxyacyl-CoA dehydrogenase (NAD+) activity"/>
    <property type="evidence" value="ECO:0007669"/>
    <property type="project" value="TreeGrafter"/>
</dbReference>
<organism evidence="15 16">
    <name type="scientific">Ramlibacter henchirensis</name>
    <dbReference type="NCBI Taxonomy" id="204072"/>
    <lineage>
        <taxon>Bacteria</taxon>
        <taxon>Pseudomonadati</taxon>
        <taxon>Pseudomonadota</taxon>
        <taxon>Betaproteobacteria</taxon>
        <taxon>Burkholderiales</taxon>
        <taxon>Comamonadaceae</taxon>
        <taxon>Ramlibacter</taxon>
    </lineage>
</organism>
<feature type="domain" description="3-hydroxyacyl-CoA dehydrogenase NAD binding" evidence="14">
    <location>
        <begin position="313"/>
        <end position="491"/>
    </location>
</feature>
<gene>
    <name evidence="15" type="primary">fadB</name>
    <name evidence="15" type="ORF">EZ313_15810</name>
</gene>
<evidence type="ECO:0000256" key="2">
    <source>
        <dbReference type="ARBA" id="ARBA00007005"/>
    </source>
</evidence>
<dbReference type="InterPro" id="IPR006108">
    <property type="entry name" value="3HC_DH_C"/>
</dbReference>
<dbReference type="Pfam" id="PF00378">
    <property type="entry name" value="ECH_1"/>
    <property type="match status" value="1"/>
</dbReference>
<keyword evidence="16" id="KW-1185">Reference proteome</keyword>
<evidence type="ECO:0000256" key="11">
    <source>
        <dbReference type="ARBA" id="ARBA00023268"/>
    </source>
</evidence>
<dbReference type="RefSeq" id="WP_135264237.1">
    <property type="nucleotide sequence ID" value="NZ_SMLM01000002.1"/>
</dbReference>
<dbReference type="Proteomes" id="UP000298180">
    <property type="component" value="Unassembled WGS sequence"/>
</dbReference>
<dbReference type="GO" id="GO:0070403">
    <property type="term" value="F:NAD+ binding"/>
    <property type="evidence" value="ECO:0007669"/>
    <property type="project" value="InterPro"/>
</dbReference>
<feature type="domain" description="3-hydroxyacyl-CoA dehydrogenase C-terminal" evidence="13">
    <location>
        <begin position="493"/>
        <end position="588"/>
    </location>
</feature>
<evidence type="ECO:0000313" key="16">
    <source>
        <dbReference type="Proteomes" id="UP000298180"/>
    </source>
</evidence>
<evidence type="ECO:0000256" key="6">
    <source>
        <dbReference type="ARBA" id="ARBA00022963"/>
    </source>
</evidence>
<accession>A0A4Z0BVI8</accession>
<name>A0A4Z0BVI8_9BURK</name>
<dbReference type="SUPFAM" id="SSF51735">
    <property type="entry name" value="NAD(P)-binding Rossmann-fold domains"/>
    <property type="match status" value="1"/>
</dbReference>
<dbReference type="PANTHER" id="PTHR43612:SF3">
    <property type="entry name" value="TRIFUNCTIONAL ENZYME SUBUNIT ALPHA, MITOCHONDRIAL"/>
    <property type="match status" value="1"/>
</dbReference>
<dbReference type="NCBIfam" id="NF008727">
    <property type="entry name" value="PRK11730.1"/>
    <property type="match status" value="1"/>
</dbReference>
<dbReference type="Gene3D" id="1.10.1040.50">
    <property type="match status" value="1"/>
</dbReference>
<sequence length="713" mass="76042">MFAGDCVRVTPLEGGLVELCFDRAGEAINKLDDKAVAEFGRAVQAIAGADGVRGVLVTSTKDVFIVGADITEFGRKFRHSGEQVARDVLAANQVFVRFEDLPVPTVVAINGFALGGGLELALSASQRVMSEKAQVGVPEVRLGLFPGFGGTVRLSRVASERVAIEWVMSGRPAKAADALRAGVVDAVAAPDRLREEALAHLWRCVEGAVDWQAAQQRKREPVRTPDAAAYDEAFAQLAKQAARHQPAAEMAVSMMREAARCDRTRALELEAAAFGAVTQTQAARSMVQTFLNEQAVKKLARRHAQGGRPVARAAVIGAGIMGGGIAYTTALRGMAVRMKDIAPAALELGMGEARRQLDKQVQQGRMGREKADAVLAAIRAQLDDADLQESDLAIEAVVENLSVKHKVLADLQAKLRPGTVLASNTSSLRIDHIAAPLPRPADVVGLHFFNPVPVMPLVEVVRGKASSDAAVATATAYASALGKTPIVVKDCPGFLVNRILTPYIIAFCDLVSEGADYERVDRALEAFGWPMGPAYLEDVVGMDTGSHVIDIISAGYPQRMRPPERNAIRALVREKRLGQKSGAGFYDYDSAGGKPRRSASPAARALIAQLQQGGGASFSDEQVVERMMVPMLLEAIRCLEEGVAGSAAELDMAMLLGVGFPAYLGGPLKYADWIGLPKLLQRCEALAAHGPMYEPPALLRDMAASGREFYPVA</sequence>
<dbReference type="InterPro" id="IPR050136">
    <property type="entry name" value="FA_oxidation_alpha_subunit"/>
</dbReference>
<comment type="similarity">
    <text evidence="2">In the central section; belongs to the 3-hydroxyacyl-CoA dehydrogenase family.</text>
</comment>
<keyword evidence="6" id="KW-0442">Lipid degradation</keyword>
<keyword evidence="7" id="KW-0560">Oxidoreductase</keyword>
<comment type="caution">
    <text evidence="15">The sequence shown here is derived from an EMBL/GenBank/DDBJ whole genome shotgun (WGS) entry which is preliminary data.</text>
</comment>
<dbReference type="PANTHER" id="PTHR43612">
    <property type="entry name" value="TRIFUNCTIONAL ENZYME SUBUNIT ALPHA"/>
    <property type="match status" value="1"/>
</dbReference>
<dbReference type="InterPro" id="IPR006176">
    <property type="entry name" value="3-OHacyl-CoA_DH_NAD-bd"/>
</dbReference>
<dbReference type="InterPro" id="IPR008927">
    <property type="entry name" value="6-PGluconate_DH-like_C_sf"/>
</dbReference>
<comment type="similarity">
    <text evidence="3">In the N-terminal section; belongs to the enoyl-CoA hydratase/isomerase family.</text>
</comment>
<dbReference type="UniPathway" id="UPA00659"/>
<dbReference type="FunFam" id="3.40.50.720:FF:000009">
    <property type="entry name" value="Fatty oxidation complex, alpha subunit"/>
    <property type="match status" value="1"/>
</dbReference>
<dbReference type="Gene3D" id="3.90.226.10">
    <property type="entry name" value="2-enoyl-CoA Hydratase, Chain A, domain 1"/>
    <property type="match status" value="1"/>
</dbReference>
<evidence type="ECO:0000256" key="10">
    <source>
        <dbReference type="ARBA" id="ARBA00023239"/>
    </source>
</evidence>
<dbReference type="GO" id="GO:0006635">
    <property type="term" value="P:fatty acid beta-oxidation"/>
    <property type="evidence" value="ECO:0007669"/>
    <property type="project" value="UniProtKB-UniPathway"/>
</dbReference>
<reference evidence="15 16" key="1">
    <citation type="submission" date="2019-03" db="EMBL/GenBank/DDBJ databases">
        <title>Ramlibacter henchirensis DSM 14656, whole genome shotgun sequence.</title>
        <authorList>
            <person name="Zhang X."/>
            <person name="Feng G."/>
            <person name="Zhu H."/>
        </authorList>
    </citation>
    <scope>NUCLEOTIDE SEQUENCE [LARGE SCALE GENOMIC DNA]</scope>
    <source>
        <strain evidence="15 16">DSM 14656</strain>
    </source>
</reference>
<proteinExistence type="inferred from homology"/>
<dbReference type="EC" id="4.2.1.17" evidence="4"/>
<evidence type="ECO:0000256" key="7">
    <source>
        <dbReference type="ARBA" id="ARBA00023002"/>
    </source>
</evidence>
<dbReference type="InterPro" id="IPR036291">
    <property type="entry name" value="NAD(P)-bd_dom_sf"/>
</dbReference>
<dbReference type="AlphaFoldDB" id="A0A4Z0BVI8"/>
<dbReference type="Pfam" id="PF00725">
    <property type="entry name" value="3HCDH"/>
    <property type="match status" value="2"/>
</dbReference>
<dbReference type="InterPro" id="IPR001753">
    <property type="entry name" value="Enoyl-CoA_hydra/iso"/>
</dbReference>
<evidence type="ECO:0000256" key="5">
    <source>
        <dbReference type="ARBA" id="ARBA00022832"/>
    </source>
</evidence>
<dbReference type="GO" id="GO:0004300">
    <property type="term" value="F:enoyl-CoA hydratase activity"/>
    <property type="evidence" value="ECO:0007669"/>
    <property type="project" value="UniProtKB-EC"/>
</dbReference>